<keyword evidence="2" id="KW-1185">Reference proteome</keyword>
<dbReference type="KEGG" id="lfp:Y981_02605"/>
<reference evidence="1 2" key="2">
    <citation type="journal article" date="2015" name="Biomed. Res. Int.">
        <title>Effects of Arsenite Resistance on the Growth and Functional Gene Expression of Leptospirillum ferriphilum and Acidithiobacillus thiooxidans in Pure Culture and Coculture.</title>
        <authorList>
            <person name="Jiang H."/>
            <person name="Liang Y."/>
            <person name="Yin H."/>
            <person name="Xiao Y."/>
            <person name="Guo X."/>
            <person name="Xu Y."/>
            <person name="Hu Q."/>
            <person name="Liu H."/>
            <person name="Liu X."/>
        </authorList>
    </citation>
    <scope>NUCLEOTIDE SEQUENCE [LARGE SCALE GENOMIC DNA]</scope>
    <source>
        <strain evidence="1 2">YSK</strain>
    </source>
</reference>
<proteinExistence type="predicted"/>
<evidence type="ECO:0000313" key="1">
    <source>
        <dbReference type="EMBL" id="AIA31494.1"/>
    </source>
</evidence>
<dbReference type="EMBL" id="CP007243">
    <property type="protein sequence ID" value="AIA31494.1"/>
    <property type="molecule type" value="Genomic_DNA"/>
</dbReference>
<organism evidence="1 2">
    <name type="scientific">Leptospirillum ferriphilum YSK</name>
    <dbReference type="NCBI Taxonomy" id="1441628"/>
    <lineage>
        <taxon>Bacteria</taxon>
        <taxon>Pseudomonadati</taxon>
        <taxon>Nitrospirota</taxon>
        <taxon>Nitrospiria</taxon>
        <taxon>Nitrospirales</taxon>
        <taxon>Nitrospiraceae</taxon>
        <taxon>Leptospirillum</taxon>
    </lineage>
</organism>
<protein>
    <submittedName>
        <fullName evidence="1">Uncharacterized protein</fullName>
    </submittedName>
</protein>
<accession>A0A059XSA6</accession>
<sequence>MTTNANAIAALVKSKAALQDQCDAAGADTLDKLEEAIHNISSEIGALETITLTTAPYIPQTDAFKNATDKAKAFLTTLNTLKTIFNDIGAVASAIDSVINLITKLSL</sequence>
<dbReference type="Proteomes" id="UP000027059">
    <property type="component" value="Chromosome"/>
</dbReference>
<dbReference type="AlphaFoldDB" id="A0A059XSA6"/>
<reference evidence="2" key="1">
    <citation type="submission" date="2014-02" db="EMBL/GenBank/DDBJ databases">
        <title>Complete genome sequence and comparative genomic analysis of the nitrogen-fixing bacterium Leptospirillum ferriphilum YSK.</title>
        <authorList>
            <person name="Guo X."/>
            <person name="Yin H."/>
            <person name="Liang Y."/>
            <person name="Hu Q."/>
            <person name="Ma L."/>
            <person name="Xiao Y."/>
            <person name="Zhang X."/>
            <person name="Qiu G."/>
            <person name="Liu X."/>
        </authorList>
    </citation>
    <scope>NUCLEOTIDE SEQUENCE [LARGE SCALE GENOMIC DNA]</scope>
    <source>
        <strain evidence="2">YSK</strain>
    </source>
</reference>
<evidence type="ECO:0000313" key="2">
    <source>
        <dbReference type="Proteomes" id="UP000027059"/>
    </source>
</evidence>
<dbReference type="HOGENOM" id="CLU_2206750_0_0_0"/>
<name>A0A059XSA6_9BACT</name>
<dbReference type="RefSeq" id="WP_038504590.1">
    <property type="nucleotide sequence ID" value="NZ_CP007243.1"/>
</dbReference>
<gene>
    <name evidence="1" type="ORF">Y981_02605</name>
</gene>